<evidence type="ECO:0000256" key="1">
    <source>
        <dbReference type="SAM" id="MobiDB-lite"/>
    </source>
</evidence>
<dbReference type="RefSeq" id="WP_179728328.1">
    <property type="nucleotide sequence ID" value="NZ_BAABEF010000001.1"/>
</dbReference>
<dbReference type="AlphaFoldDB" id="A0A852RFM5"/>
<keyword evidence="5" id="KW-1185">Reference proteome</keyword>
<reference evidence="4 5" key="1">
    <citation type="submission" date="2020-07" db="EMBL/GenBank/DDBJ databases">
        <title>Sequencing the genomes of 1000 actinobacteria strains.</title>
        <authorList>
            <person name="Klenk H.-P."/>
        </authorList>
    </citation>
    <scope>NUCLEOTIDE SEQUENCE [LARGE SCALE GENOMIC DNA]</scope>
    <source>
        <strain evidence="4 5">DSM 19082</strain>
    </source>
</reference>
<evidence type="ECO:0000256" key="2">
    <source>
        <dbReference type="SAM" id="Phobius"/>
    </source>
</evidence>
<feature type="transmembrane region" description="Helical" evidence="2">
    <location>
        <begin position="190"/>
        <end position="208"/>
    </location>
</feature>
<keyword evidence="3" id="KW-0732">Signal</keyword>
<comment type="caution">
    <text evidence="4">The sequence shown here is derived from an EMBL/GenBank/DDBJ whole genome shotgun (WGS) entry which is preliminary data.</text>
</comment>
<gene>
    <name evidence="4" type="ORF">BJ958_003653</name>
</gene>
<sequence length="217" mass="21901">MRSPRLLRAALLAVPVALVALPGAAVGSAEGASGGLPADCAPIDITNEAAVDQRAAAADDVFVGRVDAAAPVTGSGRVGYGVTVERSWLGDVPKGQQAAVTIDWPVGAQPGVTQGTSYLFFTKDTVDGIVADPCGGAVLLPKGLTPKVAAMLKQYLASVEPPPAPEPTPEPVSFHPPADPLGDPPQISRVLASGGAISLIGLLGLLLVSRLGRRPRA</sequence>
<organism evidence="4 5">
    <name type="scientific">Nocardioides kongjuensis</name>
    <dbReference type="NCBI Taxonomy" id="349522"/>
    <lineage>
        <taxon>Bacteria</taxon>
        <taxon>Bacillati</taxon>
        <taxon>Actinomycetota</taxon>
        <taxon>Actinomycetes</taxon>
        <taxon>Propionibacteriales</taxon>
        <taxon>Nocardioidaceae</taxon>
        <taxon>Nocardioides</taxon>
    </lineage>
</organism>
<proteinExistence type="predicted"/>
<name>A0A852RFM5_9ACTN</name>
<evidence type="ECO:0000256" key="3">
    <source>
        <dbReference type="SAM" id="SignalP"/>
    </source>
</evidence>
<keyword evidence="2" id="KW-1133">Transmembrane helix</keyword>
<dbReference type="EMBL" id="JACCBF010000001">
    <property type="protein sequence ID" value="NYD32107.1"/>
    <property type="molecule type" value="Genomic_DNA"/>
</dbReference>
<dbReference type="Proteomes" id="UP000582231">
    <property type="component" value="Unassembled WGS sequence"/>
</dbReference>
<evidence type="ECO:0000313" key="4">
    <source>
        <dbReference type="EMBL" id="NYD32107.1"/>
    </source>
</evidence>
<feature type="signal peptide" evidence="3">
    <location>
        <begin position="1"/>
        <end position="25"/>
    </location>
</feature>
<protein>
    <submittedName>
        <fullName evidence="4">Uncharacterized protein</fullName>
    </submittedName>
</protein>
<feature type="region of interest" description="Disordered" evidence="1">
    <location>
        <begin position="160"/>
        <end position="185"/>
    </location>
</feature>
<evidence type="ECO:0000313" key="5">
    <source>
        <dbReference type="Proteomes" id="UP000582231"/>
    </source>
</evidence>
<keyword evidence="2" id="KW-0472">Membrane</keyword>
<keyword evidence="2" id="KW-0812">Transmembrane</keyword>
<feature type="compositionally biased region" description="Pro residues" evidence="1">
    <location>
        <begin position="160"/>
        <end position="170"/>
    </location>
</feature>
<accession>A0A852RFM5</accession>
<feature type="chain" id="PRO_5038865118" evidence="3">
    <location>
        <begin position="26"/>
        <end position="217"/>
    </location>
</feature>